<accession>A0A163K224</accession>
<evidence type="ECO:0000313" key="9">
    <source>
        <dbReference type="EMBL" id="SAM07886.1"/>
    </source>
</evidence>
<evidence type="ECO:0000256" key="6">
    <source>
        <dbReference type="SAM" id="MobiDB-lite"/>
    </source>
</evidence>
<keyword evidence="5" id="KW-0539">Nucleus</keyword>
<dbReference type="InterPro" id="IPR038633">
    <property type="entry name" value="Rpn13/ADRM1_Pru_sf"/>
</dbReference>
<dbReference type="Gene3D" id="2.30.29.70">
    <property type="entry name" value="Proteasomal ubiquitin receptor Rpn13/ADRM1"/>
    <property type="match status" value="1"/>
</dbReference>
<evidence type="ECO:0000256" key="1">
    <source>
        <dbReference type="ARBA" id="ARBA00004123"/>
    </source>
</evidence>
<dbReference type="FunCoup" id="A0A163K224">
    <property type="interactions" value="127"/>
</dbReference>
<feature type="domain" description="DEUBAD" evidence="7">
    <location>
        <begin position="257"/>
        <end position="362"/>
    </location>
</feature>
<evidence type="ECO:0000259" key="7">
    <source>
        <dbReference type="PROSITE" id="PS51916"/>
    </source>
</evidence>
<proteinExistence type="predicted"/>
<evidence type="ECO:0000256" key="3">
    <source>
        <dbReference type="ARBA" id="ARBA00022490"/>
    </source>
</evidence>
<dbReference type="GO" id="GO:0061133">
    <property type="term" value="F:endopeptidase activator activity"/>
    <property type="evidence" value="ECO:0007669"/>
    <property type="project" value="TreeGrafter"/>
</dbReference>
<dbReference type="PROSITE" id="PS51917">
    <property type="entry name" value="PRU"/>
    <property type="match status" value="1"/>
</dbReference>
<comment type="subcellular location">
    <subcellularLocation>
        <location evidence="2">Cytoplasm</location>
    </subcellularLocation>
    <subcellularLocation>
        <location evidence="1">Nucleus</location>
    </subcellularLocation>
</comment>
<dbReference type="PANTHER" id="PTHR12225:SF0">
    <property type="entry name" value="PROTEASOMAL UBIQUITIN RECEPTOR ADRM1"/>
    <property type="match status" value="1"/>
</dbReference>
<gene>
    <name evidence="9" type="primary">ABSGL_13544.1 scaffold 14267</name>
</gene>
<dbReference type="GO" id="GO:0008541">
    <property type="term" value="C:proteasome regulatory particle, lid subcomplex"/>
    <property type="evidence" value="ECO:0007669"/>
    <property type="project" value="TreeGrafter"/>
</dbReference>
<organism evidence="9">
    <name type="scientific">Absidia glauca</name>
    <name type="common">Pin mould</name>
    <dbReference type="NCBI Taxonomy" id="4829"/>
    <lineage>
        <taxon>Eukaryota</taxon>
        <taxon>Fungi</taxon>
        <taxon>Fungi incertae sedis</taxon>
        <taxon>Mucoromycota</taxon>
        <taxon>Mucoromycotina</taxon>
        <taxon>Mucoromycetes</taxon>
        <taxon>Mucorales</taxon>
        <taxon>Cunninghamellaceae</taxon>
        <taxon>Absidia</taxon>
    </lineage>
</organism>
<dbReference type="Pfam" id="PF04683">
    <property type="entry name" value="Rpn13_ADRM1_Pru"/>
    <property type="match status" value="1"/>
</dbReference>
<dbReference type="InterPro" id="IPR044868">
    <property type="entry name" value="Rpn13/ADRM1_Pru"/>
</dbReference>
<feature type="compositionally biased region" description="Low complexity" evidence="6">
    <location>
        <begin position="187"/>
        <end position="221"/>
    </location>
</feature>
<feature type="region of interest" description="Disordered" evidence="6">
    <location>
        <begin position="168"/>
        <end position="238"/>
    </location>
</feature>
<evidence type="ECO:0000259" key="8">
    <source>
        <dbReference type="PROSITE" id="PS51917"/>
    </source>
</evidence>
<dbReference type="STRING" id="4829.A0A163K224"/>
<dbReference type="CDD" id="cd13314">
    <property type="entry name" value="PH_Rpn13"/>
    <property type="match status" value="1"/>
</dbReference>
<dbReference type="Proteomes" id="UP000078561">
    <property type="component" value="Unassembled WGS sequence"/>
</dbReference>
<dbReference type="AlphaFoldDB" id="A0A163K224"/>
<feature type="domain" description="Pru" evidence="8">
    <location>
        <begin position="6"/>
        <end position="120"/>
    </location>
</feature>
<dbReference type="GO" id="GO:0005634">
    <property type="term" value="C:nucleus"/>
    <property type="evidence" value="ECO:0007669"/>
    <property type="project" value="UniProtKB-SubCell"/>
</dbReference>
<dbReference type="PANTHER" id="PTHR12225">
    <property type="entry name" value="ADHESION REGULATING MOLECULE 1 110 KDA CELL MEMBRANE GLYCOPROTEIN"/>
    <property type="match status" value="1"/>
</dbReference>
<dbReference type="InterPro" id="IPR044867">
    <property type="entry name" value="DEUBAD_dom"/>
</dbReference>
<evidence type="ECO:0000256" key="4">
    <source>
        <dbReference type="ARBA" id="ARBA00022942"/>
    </source>
</evidence>
<dbReference type="InterPro" id="IPR038108">
    <property type="entry name" value="RPN13_DEUBAD_sf"/>
</dbReference>
<evidence type="ECO:0000313" key="10">
    <source>
        <dbReference type="Proteomes" id="UP000078561"/>
    </source>
</evidence>
<dbReference type="EMBL" id="LT554871">
    <property type="protein sequence ID" value="SAM07886.1"/>
    <property type="molecule type" value="Genomic_DNA"/>
</dbReference>
<dbReference type="PROSITE" id="PS51916">
    <property type="entry name" value="DEUBAD"/>
    <property type="match status" value="1"/>
</dbReference>
<dbReference type="FunFam" id="2.30.29.70:FF:000001">
    <property type="entry name" value="Proteasomal ubiquitin receptor ADRM1"/>
    <property type="match status" value="1"/>
</dbReference>
<dbReference type="Pfam" id="PF16550">
    <property type="entry name" value="RPN13_C"/>
    <property type="match status" value="1"/>
</dbReference>
<dbReference type="InParanoid" id="A0A163K224"/>
<evidence type="ECO:0000256" key="5">
    <source>
        <dbReference type="ARBA" id="ARBA00023242"/>
    </source>
</evidence>
<dbReference type="GO" id="GO:0070628">
    <property type="term" value="F:proteasome binding"/>
    <property type="evidence" value="ECO:0007669"/>
    <property type="project" value="TreeGrafter"/>
</dbReference>
<protein>
    <submittedName>
        <fullName evidence="9">Uncharacterized protein</fullName>
    </submittedName>
</protein>
<dbReference type="OrthoDB" id="340431at2759"/>
<dbReference type="GO" id="GO:0005737">
    <property type="term" value="C:cytoplasm"/>
    <property type="evidence" value="ECO:0007669"/>
    <property type="project" value="UniProtKB-SubCell"/>
</dbReference>
<feature type="compositionally biased region" description="Acidic residues" evidence="6">
    <location>
        <begin position="177"/>
        <end position="186"/>
    </location>
</feature>
<dbReference type="Gene3D" id="1.10.2020.20">
    <property type="match status" value="1"/>
</dbReference>
<name>A0A163K224_ABSGL</name>
<dbReference type="OMA" id="SNQRHFF"/>
<keyword evidence="10" id="KW-1185">Reference proteome</keyword>
<keyword evidence="4" id="KW-0647">Proteasome</keyword>
<dbReference type="InterPro" id="IPR006773">
    <property type="entry name" value="Rpn13/ADRM1"/>
</dbReference>
<dbReference type="InterPro" id="IPR032368">
    <property type="entry name" value="RPN13_DEUBAD"/>
</dbReference>
<keyword evidence="3" id="KW-0963">Cytoplasm</keyword>
<reference evidence="9" key="1">
    <citation type="submission" date="2016-04" db="EMBL/GenBank/DDBJ databases">
        <authorList>
            <person name="Evans L.H."/>
            <person name="Alamgir A."/>
            <person name="Owens N."/>
            <person name="Weber N.D."/>
            <person name="Virtaneva K."/>
            <person name="Barbian K."/>
            <person name="Babar A."/>
            <person name="Rosenke K."/>
        </authorList>
    </citation>
    <scope>NUCLEOTIDE SEQUENCE [LARGE SCALE GENOMIC DNA]</scope>
    <source>
        <strain evidence="9">CBS 101.48</strain>
    </source>
</reference>
<sequence>MNLYQQPEKHLVQFNAGKCIREGNVLKPDLRKGMIYMDQADDQLMHFYWKERKHNSQPEDDMIIFPDEAELVRVPECTTGRVVVLKYKTSSQRMFYWMQKLDDDMDEAMIERVNQLINDPSAALDGSQMDLDGSDHSIEMELMQRLLGSAGQDNLTEENLMELFQQAGQLSGSADIETNDDDDNNETDNNTTNATVPSTTGTVETSSTTTASNLTPQSHPTEPQPQPHPDEQPPSAETVNPEHYEQLRSMLANMQQGGEQHSSLQLGDILTTQTLSSLLSDPHICTELLSGLPDDAERTPDEVRQVARSPQFQQALHSLTTALQSGQLGPLLTQLGLDPSAGNGVEAFLKAIEDQARRKDGDAMDEDH</sequence>
<evidence type="ECO:0000256" key="2">
    <source>
        <dbReference type="ARBA" id="ARBA00004496"/>
    </source>
</evidence>